<dbReference type="Proteomes" id="UP000240744">
    <property type="component" value="Segment"/>
</dbReference>
<protein>
    <recommendedName>
        <fullName evidence="4">Minor tail protein</fullName>
    </recommendedName>
</protein>
<keyword evidence="3" id="KW-1185">Reference proteome</keyword>
<feature type="compositionally biased region" description="Gly residues" evidence="1">
    <location>
        <begin position="418"/>
        <end position="457"/>
    </location>
</feature>
<dbReference type="EMBL" id="MG793454">
    <property type="protein sequence ID" value="AUV61990.1"/>
    <property type="molecule type" value="Genomic_DNA"/>
</dbReference>
<name>A0A2K9VI29_9CAUD</name>
<evidence type="ECO:0000256" key="1">
    <source>
        <dbReference type="SAM" id="MobiDB-lite"/>
    </source>
</evidence>
<reference evidence="2" key="1">
    <citation type="submission" date="2018-04" db="EMBL/GenBank/DDBJ databases">
        <title>Biology of a Novel Mycobacteriophage, SWU2, Isolated from Chinese Soil.</title>
        <authorList>
            <person name="Li C."/>
            <person name="Gu Y."/>
        </authorList>
    </citation>
    <scope>NUCLEOTIDE SEQUENCE</scope>
</reference>
<proteinExistence type="predicted"/>
<accession>A0A2K9VI29</accession>
<gene>
    <name evidence="2" type="ORF">JX_gp31</name>
</gene>
<organism evidence="2 3">
    <name type="scientific">Mycobacterium phage SWU2</name>
    <dbReference type="NCBI Taxonomy" id="2077150"/>
    <lineage>
        <taxon>Viruses</taxon>
        <taxon>Duplodnaviria</taxon>
        <taxon>Heunggongvirae</taxon>
        <taxon>Uroviricota</taxon>
        <taxon>Caudoviricetes</taxon>
        <taxon>Timshelvirus</taxon>
        <taxon>Timshelvirus SWU2</taxon>
    </lineage>
</organism>
<feature type="region of interest" description="Disordered" evidence="1">
    <location>
        <begin position="403"/>
        <end position="457"/>
    </location>
</feature>
<evidence type="ECO:0008006" key="4">
    <source>
        <dbReference type="Google" id="ProtNLM"/>
    </source>
</evidence>
<evidence type="ECO:0000313" key="3">
    <source>
        <dbReference type="Proteomes" id="UP000240744"/>
    </source>
</evidence>
<sequence length="487" mass="48295">MTTPNQPAPDSLDTLLGVGHFEVGGADTNYGQNIDENFVTDLVTVPFATFGNMLEVLAMVLTRIPAEALKALEPLIPDFIDGGGNWGEGIVGKIIQALDPRRIPYYFDQFEEWLEQHFKPLAAALRVMGDVVEQIINFVQAVVDAIIKGLRGVPILGDILGGLGLGGAFGPEGQPVEALVVGIEEAVDGFVQDKVVSIPANMYNEWFETDEAEGIPEEVATTVGAIRTAVAGGFTLQTFTASDPEWVVPPELKNAAVAYAGVIGGGGRGHYGSYSTVNEPGITVAGGDGGTHGGYRVEKFDPSTLGETLDIVIGAGASAVATNGEPSSIGSIVTSTPDSSGIATELGYQLTSSAPGSGGKGGSATTQGALAVVGSNGESSAVAAGGNGGAPAWNARVGVTASPGADGASGQTANTPIAGGGGGGGGGGAAGGGGIGSTTRSGAGGDGGFPGGGSGGSGAGTIRSTAAVIIIDPPGIPANGFAFLLWR</sequence>
<evidence type="ECO:0000313" key="2">
    <source>
        <dbReference type="EMBL" id="AUV61990.1"/>
    </source>
</evidence>